<name>A0A5P3VEJ9_9BURK</name>
<dbReference type="PANTHER" id="PTHR42928">
    <property type="entry name" value="TRICARBOXYLATE-BINDING PROTEIN"/>
    <property type="match status" value="1"/>
</dbReference>
<proteinExistence type="inferred from homology"/>
<feature type="compositionally biased region" description="Basic and acidic residues" evidence="2">
    <location>
        <begin position="33"/>
        <end position="42"/>
    </location>
</feature>
<dbReference type="InterPro" id="IPR005064">
    <property type="entry name" value="BUG"/>
</dbReference>
<dbReference type="Proteomes" id="UP000325743">
    <property type="component" value="Chromosome 1"/>
</dbReference>
<dbReference type="AlphaFoldDB" id="A0A5P3VEJ9"/>
<accession>A0A5P3VEJ9</accession>
<protein>
    <submittedName>
        <fullName evidence="3">Tripartite tricarboxylate transporter substrate binding protein</fullName>
    </submittedName>
</protein>
<dbReference type="Gene3D" id="3.40.190.10">
    <property type="entry name" value="Periplasmic binding protein-like II"/>
    <property type="match status" value="1"/>
</dbReference>
<dbReference type="EMBL" id="CP032518">
    <property type="protein sequence ID" value="QEZ44285.1"/>
    <property type="molecule type" value="Genomic_DNA"/>
</dbReference>
<sequence>MTRRACSARSAGPGRCSAWRSRPIRTVLPAAHRSSDARERRGLPRQPVPPARCYHAAVRRLPADGPSPGAGPASMESRLRMPQPKPQRDAWHAAAQPPGGPGRPAGHHPPPARDCLAALPRPRRQWLRLACAGLLAAATGGGAVPRRASAAELAHLVVGYGAGGGADHVARVVADSLAADGYPVLVENRAGAAGLVALQAVLRAPADRSVLLLGTVGSVSIAPLLSPHAAGADRLHPVAVLAATPHVLLTSGAAPAGLAPDAELHARLARARRRPGELAFASLGIHSSAHLVGALMCRQAGVEMAHLPYPGSARALTDLQGGHIEMLVSTLQAALPLLRQGRVRALAVTGARRSPLAPSTPTFAEAGIAGMRQAAWYGLLAAPGMPGVQYEGLAMRMQRLLRDEPALSRRLGQGGAEPLALTGAAAAAYLAAQRDMWREVIAQVRERLE</sequence>
<feature type="compositionally biased region" description="Low complexity" evidence="2">
    <location>
        <begin position="63"/>
        <end position="74"/>
    </location>
</feature>
<dbReference type="Pfam" id="PF03401">
    <property type="entry name" value="TctC"/>
    <property type="match status" value="1"/>
</dbReference>
<evidence type="ECO:0000256" key="2">
    <source>
        <dbReference type="SAM" id="MobiDB-lite"/>
    </source>
</evidence>
<gene>
    <name evidence="3" type="ORF">D2917_08605</name>
</gene>
<evidence type="ECO:0000313" key="3">
    <source>
        <dbReference type="EMBL" id="QEZ44285.1"/>
    </source>
</evidence>
<evidence type="ECO:0000313" key="4">
    <source>
        <dbReference type="Proteomes" id="UP000325743"/>
    </source>
</evidence>
<reference evidence="3 4" key="1">
    <citation type="submission" date="2018-09" db="EMBL/GenBank/DDBJ databases">
        <title>Complete genome sequence of Cupriavidus oxalaticus T2, a bacterium capable of phenol tolerance and degradation.</title>
        <authorList>
            <person name="Yan J."/>
        </authorList>
    </citation>
    <scope>NUCLEOTIDE SEQUENCE [LARGE SCALE GENOMIC DNA]</scope>
    <source>
        <strain evidence="3 4">T2</strain>
    </source>
</reference>
<comment type="similarity">
    <text evidence="1">Belongs to the UPF0065 (bug) family.</text>
</comment>
<dbReference type="CDD" id="cd07012">
    <property type="entry name" value="PBP2_Bug_TTT"/>
    <property type="match status" value="1"/>
</dbReference>
<dbReference type="InterPro" id="IPR042100">
    <property type="entry name" value="Bug_dom1"/>
</dbReference>
<dbReference type="Gene3D" id="3.40.190.150">
    <property type="entry name" value="Bordetella uptake gene, domain 1"/>
    <property type="match status" value="1"/>
</dbReference>
<feature type="region of interest" description="Disordered" evidence="2">
    <location>
        <begin position="28"/>
        <end position="113"/>
    </location>
</feature>
<evidence type="ECO:0000256" key="1">
    <source>
        <dbReference type="ARBA" id="ARBA00006987"/>
    </source>
</evidence>
<organism evidence="3 4">
    <name type="scientific">Cupriavidus oxalaticus</name>
    <dbReference type="NCBI Taxonomy" id="96344"/>
    <lineage>
        <taxon>Bacteria</taxon>
        <taxon>Pseudomonadati</taxon>
        <taxon>Pseudomonadota</taxon>
        <taxon>Betaproteobacteria</taxon>
        <taxon>Burkholderiales</taxon>
        <taxon>Burkholderiaceae</taxon>
        <taxon>Cupriavidus</taxon>
    </lineage>
</organism>
<dbReference type="PANTHER" id="PTHR42928:SF5">
    <property type="entry name" value="BLR1237 PROTEIN"/>
    <property type="match status" value="1"/>
</dbReference>